<evidence type="ECO:0000313" key="2">
    <source>
        <dbReference type="EMBL" id="EFP97360.1"/>
    </source>
</evidence>
<keyword evidence="3" id="KW-1185">Reference proteome</keyword>
<accession>E3BHS1</accession>
<dbReference type="AlphaFoldDB" id="E3BHS1"/>
<dbReference type="InterPro" id="IPR047743">
    <property type="entry name" value="YnhF-like"/>
</dbReference>
<keyword evidence="1" id="KW-0472">Membrane</keyword>
<comment type="caution">
    <text evidence="2">The sequence shown here is derived from an EMBL/GenBank/DDBJ whole genome shotgun (WGS) entry which is preliminary data.</text>
</comment>
<reference evidence="2 3" key="1">
    <citation type="journal article" date="2012" name="Int. J. Syst. Evol. Microbiol.">
        <title>Vibrio caribbeanicus sp. nov., isolated from the marine sponge Scleritoderma cyanea.</title>
        <authorList>
            <person name="Hoffmann M."/>
            <person name="Monday S.R."/>
            <person name="Allard M.W."/>
            <person name="Strain E.A."/>
            <person name="Whittaker P."/>
            <person name="Naum M."/>
            <person name="McCarthy P.J."/>
            <person name="Lopez J.V."/>
            <person name="Fischer M."/>
            <person name="Brown E.W."/>
        </authorList>
    </citation>
    <scope>NUCLEOTIDE SEQUENCE [LARGE SCALE GENOMIC DNA]</scope>
    <source>
        <strain evidence="2 3">ATCC BAA-2122</strain>
    </source>
</reference>
<protein>
    <recommendedName>
        <fullName evidence="4">YnhF family membrane protein</fullName>
    </recommendedName>
</protein>
<dbReference type="RefSeq" id="WP_009600551.1">
    <property type="nucleotide sequence ID" value="NZ_AEIU01000059.1"/>
</dbReference>
<evidence type="ECO:0008006" key="4">
    <source>
        <dbReference type="Google" id="ProtNLM"/>
    </source>
</evidence>
<gene>
    <name evidence="2" type="ORF">VIBC2010_18234</name>
</gene>
<dbReference type="NCBIfam" id="NF033411">
    <property type="entry name" value="small_mem_YnhF"/>
    <property type="match status" value="1"/>
</dbReference>
<proteinExistence type="predicted"/>
<evidence type="ECO:0000256" key="1">
    <source>
        <dbReference type="SAM" id="Phobius"/>
    </source>
</evidence>
<feature type="transmembrane region" description="Helical" evidence="1">
    <location>
        <begin position="7"/>
        <end position="27"/>
    </location>
</feature>
<dbReference type="Proteomes" id="UP000002943">
    <property type="component" value="Unassembled WGS sequence"/>
</dbReference>
<keyword evidence="1" id="KW-1133">Transmembrane helix</keyword>
<dbReference type="OrthoDB" id="5901304at2"/>
<organism evidence="2 3">
    <name type="scientific">Vibrio caribbeanicus ATCC BAA-2122</name>
    <dbReference type="NCBI Taxonomy" id="796620"/>
    <lineage>
        <taxon>Bacteria</taxon>
        <taxon>Pseudomonadati</taxon>
        <taxon>Pseudomonadota</taxon>
        <taxon>Gammaproteobacteria</taxon>
        <taxon>Vibrionales</taxon>
        <taxon>Vibrionaceae</taxon>
        <taxon>Vibrio</taxon>
    </lineage>
</organism>
<name>E3BHS1_9VIBR</name>
<evidence type="ECO:0000313" key="3">
    <source>
        <dbReference type="Proteomes" id="UP000002943"/>
    </source>
</evidence>
<keyword evidence="1" id="KW-0812">Transmembrane</keyword>
<dbReference type="STRING" id="796620.VIBC2010_18234"/>
<dbReference type="EMBL" id="AEIU01000059">
    <property type="protein sequence ID" value="EFP97360.1"/>
    <property type="molecule type" value="Genomic_DNA"/>
</dbReference>
<sequence length="30" mass="3186">MEFNLKFALLITAVVFAIILGFGITAITSA</sequence>